<comment type="caution">
    <text evidence="2">The sequence shown here is derived from an EMBL/GenBank/DDBJ whole genome shotgun (WGS) entry which is preliminary data.</text>
</comment>
<keyword evidence="3" id="KW-1185">Reference proteome</keyword>
<dbReference type="Proteomes" id="UP000605970">
    <property type="component" value="Unassembled WGS sequence"/>
</dbReference>
<feature type="transmembrane region" description="Helical" evidence="1">
    <location>
        <begin position="22"/>
        <end position="47"/>
    </location>
</feature>
<evidence type="ECO:0000313" key="2">
    <source>
        <dbReference type="EMBL" id="KAF7632737.1"/>
    </source>
</evidence>
<proteinExistence type="predicted"/>
<gene>
    <name evidence="2" type="ORF">Mgra_00007876</name>
</gene>
<keyword evidence="1" id="KW-0472">Membrane</keyword>
<dbReference type="AlphaFoldDB" id="A0A8S9ZHF5"/>
<accession>A0A8S9ZHF5</accession>
<protein>
    <submittedName>
        <fullName evidence="2">Uncharacterized protein</fullName>
    </submittedName>
</protein>
<dbReference type="EMBL" id="JABEBT010000095">
    <property type="protein sequence ID" value="KAF7632737.1"/>
    <property type="molecule type" value="Genomic_DNA"/>
</dbReference>
<evidence type="ECO:0000256" key="1">
    <source>
        <dbReference type="SAM" id="Phobius"/>
    </source>
</evidence>
<sequence length="96" mass="11345">MAPILRDCLIIDIYLFIVKREVFWHVLIVKNGAPMISSIHVIILVFLRIMNNDTMISPIVIFSTKGLELTIHQEWQHHKLYHKIIIIKLLKMFVII</sequence>
<organism evidence="2 3">
    <name type="scientific">Meloidogyne graminicola</name>
    <dbReference type="NCBI Taxonomy" id="189291"/>
    <lineage>
        <taxon>Eukaryota</taxon>
        <taxon>Metazoa</taxon>
        <taxon>Ecdysozoa</taxon>
        <taxon>Nematoda</taxon>
        <taxon>Chromadorea</taxon>
        <taxon>Rhabditida</taxon>
        <taxon>Tylenchina</taxon>
        <taxon>Tylenchomorpha</taxon>
        <taxon>Tylenchoidea</taxon>
        <taxon>Meloidogynidae</taxon>
        <taxon>Meloidogyninae</taxon>
        <taxon>Meloidogyne</taxon>
    </lineage>
</organism>
<name>A0A8S9ZHF5_9BILA</name>
<keyword evidence="1" id="KW-1133">Transmembrane helix</keyword>
<reference evidence="2" key="1">
    <citation type="journal article" date="2020" name="Ecol. Evol.">
        <title>Genome structure and content of the rice root-knot nematode (Meloidogyne graminicola).</title>
        <authorList>
            <person name="Phan N.T."/>
            <person name="Danchin E.G.J."/>
            <person name="Klopp C."/>
            <person name="Perfus-Barbeoch L."/>
            <person name="Kozlowski D.K."/>
            <person name="Koutsovoulos G.D."/>
            <person name="Lopez-Roques C."/>
            <person name="Bouchez O."/>
            <person name="Zahm M."/>
            <person name="Besnard G."/>
            <person name="Bellafiore S."/>
        </authorList>
    </citation>
    <scope>NUCLEOTIDE SEQUENCE</scope>
    <source>
        <strain evidence="2">VN-18</strain>
    </source>
</reference>
<keyword evidence="1" id="KW-0812">Transmembrane</keyword>
<evidence type="ECO:0000313" key="3">
    <source>
        <dbReference type="Proteomes" id="UP000605970"/>
    </source>
</evidence>